<accession>A0A0B1T321</accession>
<proteinExistence type="predicted"/>
<protein>
    <submittedName>
        <fullName evidence="2">Uncharacterized protein</fullName>
    </submittedName>
</protein>
<reference evidence="2 3" key="1">
    <citation type="submission" date="2014-03" db="EMBL/GenBank/DDBJ databases">
        <title>Draft genome of the hookworm Oesophagostomum dentatum.</title>
        <authorList>
            <person name="Mitreva M."/>
        </authorList>
    </citation>
    <scope>NUCLEOTIDE SEQUENCE [LARGE SCALE GENOMIC DNA]</scope>
    <source>
        <strain evidence="2 3">OD-Hann</strain>
    </source>
</reference>
<organism evidence="2 3">
    <name type="scientific">Oesophagostomum dentatum</name>
    <name type="common">Nodular worm</name>
    <dbReference type="NCBI Taxonomy" id="61180"/>
    <lineage>
        <taxon>Eukaryota</taxon>
        <taxon>Metazoa</taxon>
        <taxon>Ecdysozoa</taxon>
        <taxon>Nematoda</taxon>
        <taxon>Chromadorea</taxon>
        <taxon>Rhabditida</taxon>
        <taxon>Rhabditina</taxon>
        <taxon>Rhabditomorpha</taxon>
        <taxon>Strongyloidea</taxon>
        <taxon>Strongylidae</taxon>
        <taxon>Oesophagostomum</taxon>
    </lineage>
</organism>
<evidence type="ECO:0000313" key="3">
    <source>
        <dbReference type="Proteomes" id="UP000053660"/>
    </source>
</evidence>
<keyword evidence="1" id="KW-0812">Transmembrane</keyword>
<dbReference type="Proteomes" id="UP000053660">
    <property type="component" value="Unassembled WGS sequence"/>
</dbReference>
<dbReference type="AlphaFoldDB" id="A0A0B1T321"/>
<gene>
    <name evidence="2" type="ORF">OESDEN_10002</name>
</gene>
<feature type="transmembrane region" description="Helical" evidence="1">
    <location>
        <begin position="6"/>
        <end position="27"/>
    </location>
</feature>
<name>A0A0B1T321_OESDE</name>
<sequence length="67" mass="8048">MGLIAAIQTLLTALLVLFSLYSLWYILIKQDIIDMDRIQRRRRRESERRIRGTVRMRQTQLRKKAAC</sequence>
<evidence type="ECO:0000313" key="2">
    <source>
        <dbReference type="EMBL" id="KHJ90157.1"/>
    </source>
</evidence>
<dbReference type="EMBL" id="KN553322">
    <property type="protein sequence ID" value="KHJ90157.1"/>
    <property type="molecule type" value="Genomic_DNA"/>
</dbReference>
<evidence type="ECO:0000256" key="1">
    <source>
        <dbReference type="SAM" id="Phobius"/>
    </source>
</evidence>
<keyword evidence="1" id="KW-1133">Transmembrane helix</keyword>
<keyword evidence="1" id="KW-0472">Membrane</keyword>
<keyword evidence="3" id="KW-1185">Reference proteome</keyword>